<dbReference type="VEuPathDB" id="VectorBase:HLOH_057229"/>
<gene>
    <name evidence="1" type="ORF">HPB48_019299</name>
</gene>
<sequence>MEVVSQEINNYGSVRCHNDCGVSSAGFLELLGSYHQSSIVEFEGAYYQQKQGVRIGFCLAPAQCDMLMARFDRWLEHELGDVGIVRVFWFVDDYIVPFMSLSGTSEQDAARWVLQFLNGHLTASP</sequence>
<protein>
    <submittedName>
        <fullName evidence="1">Uncharacterized protein</fullName>
    </submittedName>
</protein>
<reference evidence="1 2" key="1">
    <citation type="journal article" date="2020" name="Cell">
        <title>Large-Scale Comparative Analyses of Tick Genomes Elucidate Their Genetic Diversity and Vector Capacities.</title>
        <authorList>
            <consortium name="Tick Genome and Microbiome Consortium (TIGMIC)"/>
            <person name="Jia N."/>
            <person name="Wang J."/>
            <person name="Shi W."/>
            <person name="Du L."/>
            <person name="Sun Y."/>
            <person name="Zhan W."/>
            <person name="Jiang J.F."/>
            <person name="Wang Q."/>
            <person name="Zhang B."/>
            <person name="Ji P."/>
            <person name="Bell-Sakyi L."/>
            <person name="Cui X.M."/>
            <person name="Yuan T.T."/>
            <person name="Jiang B.G."/>
            <person name="Yang W.F."/>
            <person name="Lam T.T."/>
            <person name="Chang Q.C."/>
            <person name="Ding S.J."/>
            <person name="Wang X.J."/>
            <person name="Zhu J.G."/>
            <person name="Ruan X.D."/>
            <person name="Zhao L."/>
            <person name="Wei J.T."/>
            <person name="Ye R.Z."/>
            <person name="Que T.C."/>
            <person name="Du C.H."/>
            <person name="Zhou Y.H."/>
            <person name="Cheng J.X."/>
            <person name="Dai P.F."/>
            <person name="Guo W.B."/>
            <person name="Han X.H."/>
            <person name="Huang E.J."/>
            <person name="Li L.F."/>
            <person name="Wei W."/>
            <person name="Gao Y.C."/>
            <person name="Liu J.Z."/>
            <person name="Shao H.Z."/>
            <person name="Wang X."/>
            <person name="Wang C.C."/>
            <person name="Yang T.C."/>
            <person name="Huo Q.B."/>
            <person name="Li W."/>
            <person name="Chen H.Y."/>
            <person name="Chen S.E."/>
            <person name="Zhou L.G."/>
            <person name="Ni X.B."/>
            <person name="Tian J.H."/>
            <person name="Sheng Y."/>
            <person name="Liu T."/>
            <person name="Pan Y.S."/>
            <person name="Xia L.Y."/>
            <person name="Li J."/>
            <person name="Zhao F."/>
            <person name="Cao W.C."/>
        </authorList>
    </citation>
    <scope>NUCLEOTIDE SEQUENCE [LARGE SCALE GENOMIC DNA]</scope>
    <source>
        <strain evidence="1">HaeL-2018</strain>
    </source>
</reference>
<comment type="caution">
    <text evidence="1">The sequence shown here is derived from an EMBL/GenBank/DDBJ whole genome shotgun (WGS) entry which is preliminary data.</text>
</comment>
<accession>A0A9J6FC28</accession>
<dbReference type="EMBL" id="JABSTR010000001">
    <property type="protein sequence ID" value="KAH9359692.1"/>
    <property type="molecule type" value="Genomic_DNA"/>
</dbReference>
<organism evidence="1 2">
    <name type="scientific">Haemaphysalis longicornis</name>
    <name type="common">Bush tick</name>
    <dbReference type="NCBI Taxonomy" id="44386"/>
    <lineage>
        <taxon>Eukaryota</taxon>
        <taxon>Metazoa</taxon>
        <taxon>Ecdysozoa</taxon>
        <taxon>Arthropoda</taxon>
        <taxon>Chelicerata</taxon>
        <taxon>Arachnida</taxon>
        <taxon>Acari</taxon>
        <taxon>Parasitiformes</taxon>
        <taxon>Ixodida</taxon>
        <taxon>Ixodoidea</taxon>
        <taxon>Ixodidae</taxon>
        <taxon>Haemaphysalinae</taxon>
        <taxon>Haemaphysalis</taxon>
    </lineage>
</organism>
<dbReference type="AlphaFoldDB" id="A0A9J6FC28"/>
<evidence type="ECO:0000313" key="2">
    <source>
        <dbReference type="Proteomes" id="UP000821853"/>
    </source>
</evidence>
<dbReference type="Proteomes" id="UP000821853">
    <property type="component" value="Chromosome 1"/>
</dbReference>
<evidence type="ECO:0000313" key="1">
    <source>
        <dbReference type="EMBL" id="KAH9359692.1"/>
    </source>
</evidence>
<name>A0A9J6FC28_HAELO</name>
<keyword evidence="2" id="KW-1185">Reference proteome</keyword>
<proteinExistence type="predicted"/>